<reference evidence="1" key="1">
    <citation type="submission" date="2020-04" db="EMBL/GenBank/DDBJ databases">
        <authorList>
            <person name="Chiriac C."/>
            <person name="Salcher M."/>
            <person name="Ghai R."/>
            <person name="Kavagutti S V."/>
        </authorList>
    </citation>
    <scope>NUCLEOTIDE SEQUENCE</scope>
</reference>
<gene>
    <name evidence="1" type="ORF">UFOVP594_5</name>
</gene>
<dbReference type="EMBL" id="LR796572">
    <property type="protein sequence ID" value="CAB4151221.1"/>
    <property type="molecule type" value="Genomic_DNA"/>
</dbReference>
<organism evidence="1">
    <name type="scientific">uncultured Caudovirales phage</name>
    <dbReference type="NCBI Taxonomy" id="2100421"/>
    <lineage>
        <taxon>Viruses</taxon>
        <taxon>Duplodnaviria</taxon>
        <taxon>Heunggongvirae</taxon>
        <taxon>Uroviricota</taxon>
        <taxon>Caudoviricetes</taxon>
        <taxon>Peduoviridae</taxon>
        <taxon>Maltschvirus</taxon>
        <taxon>Maltschvirus maltsch</taxon>
    </lineage>
</organism>
<evidence type="ECO:0000313" key="1">
    <source>
        <dbReference type="EMBL" id="CAB4151221.1"/>
    </source>
</evidence>
<name>A0A6J5MZJ3_9CAUD</name>
<accession>A0A6J5MZJ3</accession>
<protein>
    <submittedName>
        <fullName evidence="1">Uncharacterized protein</fullName>
    </submittedName>
</protein>
<sequence>MNHEIRKNIHEFAGDDLALYRAGDFLTKMVINLFVAYDMHDTKKISGLLRAVADDWERDH</sequence>
<proteinExistence type="predicted"/>